<dbReference type="InterPro" id="IPR017938">
    <property type="entry name" value="Riboflavin_synthase-like_b-brl"/>
</dbReference>
<evidence type="ECO:0000256" key="11">
    <source>
        <dbReference type="ARBA" id="ARBA00023033"/>
    </source>
</evidence>
<dbReference type="Gene3D" id="1.20.990.10">
    <property type="entry name" value="NADPH-cytochrome p450 Reductase, Chain A, domain 3"/>
    <property type="match status" value="1"/>
</dbReference>
<comment type="cofactor">
    <cofactor evidence="13 14">
        <name>heme</name>
        <dbReference type="ChEBI" id="CHEBI:30413"/>
    </cofactor>
</comment>
<dbReference type="SUPFAM" id="SSF52218">
    <property type="entry name" value="Flavoproteins"/>
    <property type="match status" value="1"/>
</dbReference>
<keyword evidence="13" id="KW-0249">Electron transport</keyword>
<dbReference type="InterPro" id="IPR017972">
    <property type="entry name" value="Cyt_P450_CS"/>
</dbReference>
<keyword evidence="5 13" id="KW-0288">FMN</keyword>
<keyword evidence="4 13" id="KW-0285">Flavoprotein</keyword>
<dbReference type="PROSITE" id="PS00086">
    <property type="entry name" value="CYTOCHROME_P450"/>
    <property type="match status" value="1"/>
</dbReference>
<dbReference type="SUPFAM" id="SSF52343">
    <property type="entry name" value="Ferredoxin reductase-like, C-terminal NADP-linked domain"/>
    <property type="match status" value="1"/>
</dbReference>
<organism evidence="17 18">
    <name type="scientific">Mycolicibacter hiberniae</name>
    <dbReference type="NCBI Taxonomy" id="29314"/>
    <lineage>
        <taxon>Bacteria</taxon>
        <taxon>Bacillati</taxon>
        <taxon>Actinomycetota</taxon>
        <taxon>Actinomycetes</taxon>
        <taxon>Mycobacteriales</taxon>
        <taxon>Mycobacteriaceae</taxon>
        <taxon>Mycolicibacter</taxon>
    </lineage>
</organism>
<dbReference type="Pfam" id="PF00258">
    <property type="entry name" value="Flavodoxin_1"/>
    <property type="match status" value="1"/>
</dbReference>
<comment type="catalytic activity">
    <reaction evidence="12 13">
        <text>2 oxidized [cytochrome P450] + NADPH = 2 reduced [cytochrome P450] + NADP(+) + H(+)</text>
        <dbReference type="Rhea" id="RHEA:24040"/>
        <dbReference type="Rhea" id="RHEA-COMP:14627"/>
        <dbReference type="Rhea" id="RHEA-COMP:14628"/>
        <dbReference type="ChEBI" id="CHEBI:15378"/>
        <dbReference type="ChEBI" id="CHEBI:55376"/>
        <dbReference type="ChEBI" id="CHEBI:57783"/>
        <dbReference type="ChEBI" id="CHEBI:58349"/>
        <dbReference type="ChEBI" id="CHEBI:60344"/>
        <dbReference type="EC" id="1.6.2.4"/>
    </reaction>
</comment>
<dbReference type="EC" id="1.14.14.1" evidence="13"/>
<dbReference type="GO" id="GO:0050660">
    <property type="term" value="F:flavin adenine dinucleotide binding"/>
    <property type="evidence" value="ECO:0007669"/>
    <property type="project" value="TreeGrafter"/>
</dbReference>
<dbReference type="Pfam" id="PF00067">
    <property type="entry name" value="p450"/>
    <property type="match status" value="1"/>
</dbReference>
<reference evidence="17 18" key="1">
    <citation type="journal article" date="2019" name="Emerg. Microbes Infect.">
        <title>Comprehensive subspecies identification of 175 nontuberculous mycobacteria species based on 7547 genomic profiles.</title>
        <authorList>
            <person name="Matsumoto Y."/>
            <person name="Kinjo T."/>
            <person name="Motooka D."/>
            <person name="Nabeya D."/>
            <person name="Jung N."/>
            <person name="Uechi K."/>
            <person name="Horii T."/>
            <person name="Iida T."/>
            <person name="Fujita J."/>
            <person name="Nakamura S."/>
        </authorList>
    </citation>
    <scope>NUCLEOTIDE SEQUENCE [LARGE SCALE GENOMIC DNA]</scope>
    <source>
        <strain evidence="17 18">JCM 13571</strain>
    </source>
</reference>
<evidence type="ECO:0000256" key="8">
    <source>
        <dbReference type="ARBA" id="ARBA00022857"/>
    </source>
</evidence>
<dbReference type="InterPro" id="IPR039261">
    <property type="entry name" value="FNR_nucleotide-bd"/>
</dbReference>
<dbReference type="EC" id="1.6.2.4" evidence="13"/>
<evidence type="ECO:0000259" key="16">
    <source>
        <dbReference type="PROSITE" id="PS51384"/>
    </source>
</evidence>
<feature type="binding site" description="axial binding residue" evidence="14">
    <location>
        <position position="417"/>
    </location>
    <ligand>
        <name>heme</name>
        <dbReference type="ChEBI" id="CHEBI:30413"/>
    </ligand>
    <ligandPart>
        <name>Fe</name>
        <dbReference type="ChEBI" id="CHEBI:18248"/>
    </ligandPart>
</feature>
<dbReference type="SUPFAM" id="SSF48264">
    <property type="entry name" value="Cytochrome P450"/>
    <property type="match status" value="1"/>
</dbReference>
<evidence type="ECO:0000256" key="13">
    <source>
        <dbReference type="PIRNR" id="PIRNR000209"/>
    </source>
</evidence>
<dbReference type="GO" id="GO:0020037">
    <property type="term" value="F:heme binding"/>
    <property type="evidence" value="ECO:0007669"/>
    <property type="project" value="UniProtKB-UniRule"/>
</dbReference>
<dbReference type="PROSITE" id="PS51384">
    <property type="entry name" value="FAD_FR"/>
    <property type="match status" value="1"/>
</dbReference>
<dbReference type="AlphaFoldDB" id="A0A7I7X5A0"/>
<proteinExistence type="inferred from homology"/>
<evidence type="ECO:0000313" key="18">
    <source>
        <dbReference type="Proteomes" id="UP000467260"/>
    </source>
</evidence>
<comment type="cofactor">
    <cofactor evidence="13">
        <name>FAD</name>
        <dbReference type="ChEBI" id="CHEBI:57692"/>
    </cofactor>
    <cofactor evidence="13">
        <name>FMN</name>
        <dbReference type="ChEBI" id="CHEBI:58210"/>
    </cofactor>
</comment>
<dbReference type="InterPro" id="IPR001709">
    <property type="entry name" value="Flavoprot_Pyr_Nucl_cyt_Rdtase"/>
</dbReference>
<dbReference type="GO" id="GO:0005506">
    <property type="term" value="F:iron ion binding"/>
    <property type="evidence" value="ECO:0007669"/>
    <property type="project" value="UniProtKB-UniRule"/>
</dbReference>
<keyword evidence="8 13" id="KW-0521">NADP</keyword>
<dbReference type="InterPro" id="IPR001433">
    <property type="entry name" value="OxRdtase_FAD/NAD-bd"/>
</dbReference>
<evidence type="ECO:0000256" key="6">
    <source>
        <dbReference type="ARBA" id="ARBA00022723"/>
    </source>
</evidence>
<feature type="domain" description="Flavodoxin-like" evidence="15">
    <location>
        <begin position="500"/>
        <end position="642"/>
    </location>
</feature>
<dbReference type="SUPFAM" id="SSF63380">
    <property type="entry name" value="Riboflavin synthase domain-like"/>
    <property type="match status" value="1"/>
</dbReference>
<evidence type="ECO:0000256" key="4">
    <source>
        <dbReference type="ARBA" id="ARBA00022630"/>
    </source>
</evidence>
<keyword evidence="18" id="KW-1185">Reference proteome</keyword>
<dbReference type="Gene3D" id="3.40.50.360">
    <property type="match status" value="1"/>
</dbReference>
<dbReference type="InterPro" id="IPR036396">
    <property type="entry name" value="Cyt_P450_sf"/>
</dbReference>
<dbReference type="InterPro" id="IPR017927">
    <property type="entry name" value="FAD-bd_FR_type"/>
</dbReference>
<evidence type="ECO:0000313" key="17">
    <source>
        <dbReference type="EMBL" id="BBZ23891.1"/>
    </source>
</evidence>
<dbReference type="Proteomes" id="UP000467260">
    <property type="component" value="Chromosome"/>
</dbReference>
<keyword evidence="11 13" id="KW-0503">Monooxygenase</keyword>
<comment type="catalytic activity">
    <reaction evidence="13">
        <text>an organic molecule + reduced [NADPH--hemoprotein reductase] + O2 = an alcohol + oxidized [NADPH--hemoprotein reductase] + H2O + H(+)</text>
        <dbReference type="Rhea" id="RHEA:17149"/>
        <dbReference type="Rhea" id="RHEA-COMP:11964"/>
        <dbReference type="Rhea" id="RHEA-COMP:11965"/>
        <dbReference type="ChEBI" id="CHEBI:15377"/>
        <dbReference type="ChEBI" id="CHEBI:15378"/>
        <dbReference type="ChEBI" id="CHEBI:15379"/>
        <dbReference type="ChEBI" id="CHEBI:30879"/>
        <dbReference type="ChEBI" id="CHEBI:57618"/>
        <dbReference type="ChEBI" id="CHEBI:58210"/>
        <dbReference type="ChEBI" id="CHEBI:142491"/>
        <dbReference type="EC" id="1.14.14.1"/>
    </reaction>
</comment>
<dbReference type="PANTHER" id="PTHR19384">
    <property type="entry name" value="NITRIC OXIDE SYNTHASE-RELATED"/>
    <property type="match status" value="1"/>
</dbReference>
<dbReference type="GO" id="GO:0003958">
    <property type="term" value="F:NADPH-hemoprotein reductase activity"/>
    <property type="evidence" value="ECO:0007669"/>
    <property type="project" value="UniProtKB-UniRule"/>
</dbReference>
<dbReference type="PANTHER" id="PTHR19384:SF17">
    <property type="entry name" value="NADPH--CYTOCHROME P450 REDUCTASE"/>
    <property type="match status" value="1"/>
</dbReference>
<dbReference type="InterPro" id="IPR029039">
    <property type="entry name" value="Flavoprotein-like_sf"/>
</dbReference>
<dbReference type="PRINTS" id="PR00369">
    <property type="entry name" value="FLAVODOXIN"/>
</dbReference>
<evidence type="ECO:0000256" key="5">
    <source>
        <dbReference type="ARBA" id="ARBA00022643"/>
    </source>
</evidence>
<dbReference type="InterPro" id="IPR008254">
    <property type="entry name" value="Flavodoxin/NO_synth"/>
</dbReference>
<evidence type="ECO:0000256" key="2">
    <source>
        <dbReference type="ARBA" id="ARBA00022448"/>
    </source>
</evidence>
<dbReference type="EMBL" id="AP022609">
    <property type="protein sequence ID" value="BBZ23891.1"/>
    <property type="molecule type" value="Genomic_DNA"/>
</dbReference>
<dbReference type="PROSITE" id="PS50902">
    <property type="entry name" value="FLAVODOXIN_LIKE"/>
    <property type="match status" value="1"/>
</dbReference>
<dbReference type="Gene3D" id="3.40.50.80">
    <property type="entry name" value="Nucleotide-binding domain of ferredoxin-NADP reductase (FNR) module"/>
    <property type="match status" value="1"/>
</dbReference>
<dbReference type="Gene3D" id="2.40.30.10">
    <property type="entry name" value="Translation factors"/>
    <property type="match status" value="1"/>
</dbReference>
<keyword evidence="6 13" id="KW-0479">Metal-binding</keyword>
<dbReference type="KEGG" id="mhib:MHIB_23090"/>
<keyword evidence="7 13" id="KW-0274">FAD</keyword>
<dbReference type="PRINTS" id="PR00371">
    <property type="entry name" value="FPNCR"/>
</dbReference>
<dbReference type="GO" id="GO:0010181">
    <property type="term" value="F:FMN binding"/>
    <property type="evidence" value="ECO:0007669"/>
    <property type="project" value="UniProtKB-UniRule"/>
</dbReference>
<keyword evidence="9 13" id="KW-0560">Oxidoreductase</keyword>
<gene>
    <name evidence="17" type="ORF">MHIB_23090</name>
</gene>
<dbReference type="InterPro" id="IPR023206">
    <property type="entry name" value="Bifunctional_P450_P450_red"/>
</dbReference>
<evidence type="ECO:0000256" key="14">
    <source>
        <dbReference type="PIRSR" id="PIRSR000209-1"/>
    </source>
</evidence>
<evidence type="ECO:0000256" key="1">
    <source>
        <dbReference type="ARBA" id="ARBA00010018"/>
    </source>
</evidence>
<dbReference type="GO" id="GO:0070330">
    <property type="term" value="F:aromatase activity"/>
    <property type="evidence" value="ECO:0007669"/>
    <property type="project" value="UniProtKB-UniRule"/>
</dbReference>
<dbReference type="InterPro" id="IPR001094">
    <property type="entry name" value="Flavdoxin-like"/>
</dbReference>
<evidence type="ECO:0000256" key="10">
    <source>
        <dbReference type="ARBA" id="ARBA00023004"/>
    </source>
</evidence>
<evidence type="ECO:0000256" key="7">
    <source>
        <dbReference type="ARBA" id="ARBA00022827"/>
    </source>
</evidence>
<evidence type="ECO:0000256" key="9">
    <source>
        <dbReference type="ARBA" id="ARBA00023002"/>
    </source>
</evidence>
<keyword evidence="2 13" id="KW-0813">Transport</keyword>
<dbReference type="PIRSF" id="PIRSF000209">
    <property type="entry name" value="Bifunctional_P450_P450R"/>
    <property type="match status" value="1"/>
</dbReference>
<keyword evidence="3 13" id="KW-0349">Heme</keyword>
<name>A0A7I7X5A0_9MYCO</name>
<keyword evidence="10 13" id="KW-0408">Iron</keyword>
<dbReference type="InterPro" id="IPR001128">
    <property type="entry name" value="Cyt_P450"/>
</dbReference>
<evidence type="ECO:0000256" key="3">
    <source>
        <dbReference type="ARBA" id="ARBA00022617"/>
    </source>
</evidence>
<accession>A0A7I7X5A0</accession>
<evidence type="ECO:0000259" key="15">
    <source>
        <dbReference type="PROSITE" id="PS50902"/>
    </source>
</evidence>
<sequence length="1074" mass="116317">MPTDKRLTALQRLMLPDMADFTASLPPELDTVPSAEGPLPPPSAVVGRPYALPIDILGELHGPLFYADYSGVRKLYACSPELVDELCDESRFAKNPMRPLERVRQLAGDGLFTAYHGEPNWQKAHDVLMPGFSYAGLRNYHGAMLDIGTQLIERWDGCLGHRPADASTDLQKLAMDTVALAGFGARFDSFSHEGLAPIPQHFTAALGKLAATEGTADLDQELEYLHRSFDELIDQHQATASPELDDLLYVMLGRDPDGAPLLTTDNIRNQIMTFLIAGQLTTSELMPTALYNLLHHPAVLSRVAAEVDAVFGVDADYLPSYDDIGKLGYLRQVINETLRLSPPVLSFDRTALADTVIGERYPIRRGEAVTVLTGALHRQPAWGDNVELFDPDRFDPARSAEQPGAVFKPFGTGARSCIGRQFALHEATMTIARLVHRYRLIDSQHYVLQFDSERSRRPMGFLLDLIRRTPQDRRSPAAPPAPTPERNLGVSSAVKTGTTLAVLHGSNLGTCRALAKQLAEEATDLGCLVTVAPLDDFAGALPQTDAVVIVAASYNGQPTDDARAFLAWLLGADAGLDGAPYFAVLGVGDRNWADTYQAVPKHIDQRLTELGAQPLIPLTCADTSGDLTGTVEEFSAALREALYEHFGDPDATPVTDADADEPLYDMHAIIGPVTAAIDARFGVTPMTVLDNTALVGDDAVPGGAKNFVRVALPEGVEYQTGDHLTVLADNPPDLVATVLELLGIEGERRLSINPRRASRRLIALDREVSARELLTHFVELRKPVTSSQLRRLAAANACPPERERLEQLAASADPCPLSPFECLVEFPACALTGAELLELLEPMTPRHYSIASSSRLTPGLVGLVVSVLDAPARSGSELFHGLFRGVASNHLAAVAPGAQIRARVDPARQAFRAGADPAKNVILVSAGTGVAPFRGFLGDRLAAKQEGAPYSPALCFFGVRNPNVDYIFREQFEAAEAAGVVRMRPAFSRAPQDGVRYVQDRIAADADEVWALLGDPAKHAHVYVCGDGAKMAPAVRQAFIDIYRARAGRDESQARQWLIGLVESDRYVEDVWAG</sequence>
<dbReference type="Gene3D" id="1.10.630.10">
    <property type="entry name" value="Cytochrome P450"/>
    <property type="match status" value="1"/>
</dbReference>
<dbReference type="GO" id="GO:0005829">
    <property type="term" value="C:cytosol"/>
    <property type="evidence" value="ECO:0007669"/>
    <property type="project" value="TreeGrafter"/>
</dbReference>
<protein>
    <recommendedName>
        <fullName evidence="13">Bifunctional cytochrome P450/NADPH--P450 reductase</fullName>
    </recommendedName>
    <domain>
        <recommendedName>
            <fullName evidence="13">Cytochrome P450</fullName>
            <ecNumber evidence="13">1.14.14.1</ecNumber>
        </recommendedName>
    </domain>
    <domain>
        <recommendedName>
            <fullName evidence="13">NADPH--cytochrome P450 reductase</fullName>
            <ecNumber evidence="13">1.6.2.4</ecNumber>
        </recommendedName>
    </domain>
</protein>
<dbReference type="InterPro" id="IPR003097">
    <property type="entry name" value="CysJ-like_FAD-binding"/>
</dbReference>
<dbReference type="Pfam" id="PF00175">
    <property type="entry name" value="NAD_binding_1"/>
    <property type="match status" value="1"/>
</dbReference>
<evidence type="ECO:0000256" key="12">
    <source>
        <dbReference type="ARBA" id="ARBA00049342"/>
    </source>
</evidence>
<feature type="domain" description="FAD-binding FR-type" evidence="16">
    <location>
        <begin position="681"/>
        <end position="914"/>
    </location>
</feature>
<dbReference type="Pfam" id="PF00667">
    <property type="entry name" value="FAD_binding_1"/>
    <property type="match status" value="1"/>
</dbReference>
<comment type="similarity">
    <text evidence="1 13">In the N-terminal section; belongs to the cytochrome P450 family.</text>
</comment>
<dbReference type="InterPro" id="IPR023173">
    <property type="entry name" value="NADPH_Cyt_P450_Rdtase_alpha"/>
</dbReference>